<evidence type="ECO:0000313" key="1">
    <source>
        <dbReference type="EMBL" id="KAA1001644.1"/>
    </source>
</evidence>
<dbReference type="SUPFAM" id="SSF101898">
    <property type="entry name" value="NHL repeat"/>
    <property type="match status" value="1"/>
</dbReference>
<gene>
    <name evidence="1" type="ORF">FVF58_38950</name>
</gene>
<keyword evidence="2" id="KW-1185">Reference proteome</keyword>
<protein>
    <recommendedName>
        <fullName evidence="3">NHL repeat containing protein</fullName>
    </recommendedName>
</protein>
<dbReference type="PANTHER" id="PTHR13833">
    <property type="match status" value="1"/>
</dbReference>
<organism evidence="1 2">
    <name type="scientific">Paraburkholderia panacisoli</name>
    <dbReference type="NCBI Taxonomy" id="2603818"/>
    <lineage>
        <taxon>Bacteria</taxon>
        <taxon>Pseudomonadati</taxon>
        <taxon>Pseudomonadota</taxon>
        <taxon>Betaproteobacteria</taxon>
        <taxon>Burkholderiales</taxon>
        <taxon>Burkholderiaceae</taxon>
        <taxon>Paraburkholderia</taxon>
    </lineage>
</organism>
<comment type="caution">
    <text evidence="1">The sequence shown here is derived from an EMBL/GenBank/DDBJ whole genome shotgun (WGS) entry which is preliminary data.</text>
</comment>
<dbReference type="AlphaFoldDB" id="A0A5B0GDX3"/>
<name>A0A5B0GDX3_9BURK</name>
<proteinExistence type="predicted"/>
<dbReference type="Proteomes" id="UP000325273">
    <property type="component" value="Unassembled WGS sequence"/>
</dbReference>
<evidence type="ECO:0008006" key="3">
    <source>
        <dbReference type="Google" id="ProtNLM"/>
    </source>
</evidence>
<reference evidence="1 2" key="1">
    <citation type="submission" date="2019-08" db="EMBL/GenBank/DDBJ databases">
        <title>Paraburkholderia sp. DCY113.</title>
        <authorList>
            <person name="Kang J."/>
        </authorList>
    </citation>
    <scope>NUCLEOTIDE SEQUENCE [LARGE SCALE GENOMIC DNA]</scope>
    <source>
        <strain evidence="1 2">DCY113</strain>
    </source>
</reference>
<sequence length="357" mass="36209">MTANTSVYVPSGTTVTAPNGTIITLSGSSDTVITQAGAFVHVPASATGPANDVVTTGQASGTGLSTSRLSVTSLAGSATTNLNPVDGAGAAAIFWGGGHLAMDSTGNVILSDRGALRKVSQSGVVTTLTTQGSWDGVAIDPSGNIYGSGDVLRIPSSPATWGALLQEFSASGAYQQLFANWESSSTNPSDGDGGLVMNSKGALFLADAVNNRIVEFNVGSNTWAVFAGSGISGNQDGVGTAATFTFNATPDLAIDSNDNLYVRSLDTIRKIAPDGTVTTIASQLQTAGTIAVDKSGNIYTSGLQVVNRITSDGSVVSYPLTNTTDFITSLVTDSSGNLYAGTREIGAQILKITFPND</sequence>
<dbReference type="RefSeq" id="WP_149674992.1">
    <property type="nucleotide sequence ID" value="NZ_VTUZ01000041.1"/>
</dbReference>
<evidence type="ECO:0000313" key="2">
    <source>
        <dbReference type="Proteomes" id="UP000325273"/>
    </source>
</evidence>
<dbReference type="InterPro" id="IPR011042">
    <property type="entry name" value="6-blade_b-propeller_TolB-like"/>
</dbReference>
<dbReference type="PANTHER" id="PTHR13833:SF71">
    <property type="entry name" value="NHL DOMAIN-CONTAINING PROTEIN"/>
    <property type="match status" value="1"/>
</dbReference>
<dbReference type="EMBL" id="VTUZ01000041">
    <property type="protein sequence ID" value="KAA1001644.1"/>
    <property type="molecule type" value="Genomic_DNA"/>
</dbReference>
<accession>A0A5B0GDX3</accession>
<dbReference type="Gene3D" id="2.120.10.30">
    <property type="entry name" value="TolB, C-terminal domain"/>
    <property type="match status" value="2"/>
</dbReference>